<dbReference type="InterPro" id="IPR008928">
    <property type="entry name" value="6-hairpin_glycosidase_sf"/>
</dbReference>
<dbReference type="STRING" id="1817756.A2140_08910"/>
<protein>
    <submittedName>
        <fullName evidence="2">Thioredoxin</fullName>
    </submittedName>
</protein>
<dbReference type="PANTHER" id="PTHR42899:SF1">
    <property type="entry name" value="SPERMATOGENESIS-ASSOCIATED PROTEIN 20"/>
    <property type="match status" value="1"/>
</dbReference>
<name>A0A1F6T457_9PROT</name>
<dbReference type="SUPFAM" id="SSF52833">
    <property type="entry name" value="Thioredoxin-like"/>
    <property type="match status" value="1"/>
</dbReference>
<dbReference type="CDD" id="cd02955">
    <property type="entry name" value="SSP411"/>
    <property type="match status" value="1"/>
</dbReference>
<dbReference type="InterPro" id="IPR024705">
    <property type="entry name" value="Ssp411"/>
</dbReference>
<dbReference type="AlphaFoldDB" id="A0A1F6T457"/>
<evidence type="ECO:0000313" key="3">
    <source>
        <dbReference type="Proteomes" id="UP000178379"/>
    </source>
</evidence>
<accession>A0A1F6T457</accession>
<dbReference type="InterPro" id="IPR036249">
    <property type="entry name" value="Thioredoxin-like_sf"/>
</dbReference>
<organism evidence="2 3">
    <name type="scientific">Candidatus Muproteobacteria bacterium RBG_16_62_13</name>
    <dbReference type="NCBI Taxonomy" id="1817756"/>
    <lineage>
        <taxon>Bacteria</taxon>
        <taxon>Pseudomonadati</taxon>
        <taxon>Pseudomonadota</taxon>
        <taxon>Candidatus Muproteobacteria</taxon>
    </lineage>
</organism>
<dbReference type="GO" id="GO:0005975">
    <property type="term" value="P:carbohydrate metabolic process"/>
    <property type="evidence" value="ECO:0007669"/>
    <property type="project" value="InterPro"/>
</dbReference>
<gene>
    <name evidence="2" type="ORF">A2140_08910</name>
</gene>
<sequence length="695" mass="77891">MHNTTHTNRLIDETSPYLLQHAHNPVAWHPWGPEALARARRENKPILLSIGYSACHWCHVMAHESFEDEGTARVMNELFVNIKVDREERPDLDRIYQSAHQMLANRAGGWPLTMFLMPDDQTPFFGGTYFPKEARHGMPAFTDLCRRVAGYYREHRAEIEAQNDSVRGNFQRLSVTSPTAGVSVAPHVLTRAREEIAGQFESKHGGFGQAPKFPHPTTIERLLRHWHGSGRKDEQALHMARFTLHAMASGGIYDQLGGGFCRYSVDEYWMIPHFEKMLYDNGQLQALYADAAIATNDAVFRRIAIETGEWVIREMQSPGGGYYSALDADSEGEEGKFYVWMPDEVKSLLTPEEYAVLAPVYGLDRPPNFENHAWNLHVFQSPAMIAQTLGITGEEAAQCLTRARQKLLVARERRVRPGRDDKVLTSWNGLMIKGMARAGRLLDRPDFIASAERAFDFIRAQLWKNDRLLATHKDGRSHLNAYLDDYAFLIDGGLELLQARWRDGDLEFLVELAETLLDHFEDKTSGGFYFTADDHEKLIHRPKPASDDAIPSGNGVAAQVLLRLGHLLGATHFLDAAHNTLVALWRDIERYPSVYNSLLAAVDEYLHPGEIIVIRGTGQPLADWRQAAAAHYAPSRLVMAIPDDAAPLPGVLAERVARGKVTAYCCAGLSCSAPITEASVFYALFGKNGDAPQTR</sequence>
<dbReference type="Proteomes" id="UP000178379">
    <property type="component" value="Unassembled WGS sequence"/>
</dbReference>
<reference evidence="2 3" key="1">
    <citation type="journal article" date="2016" name="Nat. Commun.">
        <title>Thousands of microbial genomes shed light on interconnected biogeochemical processes in an aquifer system.</title>
        <authorList>
            <person name="Anantharaman K."/>
            <person name="Brown C.T."/>
            <person name="Hug L.A."/>
            <person name="Sharon I."/>
            <person name="Castelle C.J."/>
            <person name="Probst A.J."/>
            <person name="Thomas B.C."/>
            <person name="Singh A."/>
            <person name="Wilkins M.J."/>
            <person name="Karaoz U."/>
            <person name="Brodie E.L."/>
            <person name="Williams K.H."/>
            <person name="Hubbard S.S."/>
            <person name="Banfield J.F."/>
        </authorList>
    </citation>
    <scope>NUCLEOTIDE SEQUENCE [LARGE SCALE GENOMIC DNA]</scope>
</reference>
<dbReference type="Gene3D" id="3.40.30.10">
    <property type="entry name" value="Glutaredoxin"/>
    <property type="match status" value="1"/>
</dbReference>
<evidence type="ECO:0000259" key="1">
    <source>
        <dbReference type="Pfam" id="PF03190"/>
    </source>
</evidence>
<dbReference type="SUPFAM" id="SSF48208">
    <property type="entry name" value="Six-hairpin glycosidases"/>
    <property type="match status" value="1"/>
</dbReference>
<evidence type="ECO:0000313" key="2">
    <source>
        <dbReference type="EMBL" id="OGI39795.1"/>
    </source>
</evidence>
<proteinExistence type="predicted"/>
<dbReference type="Pfam" id="PF03190">
    <property type="entry name" value="Thioredox_DsbH"/>
    <property type="match status" value="1"/>
</dbReference>
<comment type="caution">
    <text evidence="2">The sequence shown here is derived from an EMBL/GenBank/DDBJ whole genome shotgun (WGS) entry which is preliminary data.</text>
</comment>
<dbReference type="PIRSF" id="PIRSF006402">
    <property type="entry name" value="UCP006402_thioredoxin"/>
    <property type="match status" value="1"/>
</dbReference>
<dbReference type="EMBL" id="MFSQ01000083">
    <property type="protein sequence ID" value="OGI39795.1"/>
    <property type="molecule type" value="Genomic_DNA"/>
</dbReference>
<dbReference type="PANTHER" id="PTHR42899">
    <property type="entry name" value="SPERMATOGENESIS-ASSOCIATED PROTEIN 20"/>
    <property type="match status" value="1"/>
</dbReference>
<feature type="domain" description="Spermatogenesis-associated protein 20-like TRX" evidence="1">
    <location>
        <begin position="7"/>
        <end position="167"/>
    </location>
</feature>
<dbReference type="InterPro" id="IPR004879">
    <property type="entry name" value="Ssp411-like_TRX"/>
</dbReference>